<dbReference type="OrthoDB" id="9802613at2"/>
<keyword evidence="7" id="KW-0812">Transmembrane</keyword>
<dbReference type="Proteomes" id="UP000290365">
    <property type="component" value="Chromosome"/>
</dbReference>
<dbReference type="GO" id="GO:0005524">
    <property type="term" value="F:ATP binding"/>
    <property type="evidence" value="ECO:0007669"/>
    <property type="project" value="UniProtKB-KW"/>
</dbReference>
<evidence type="ECO:0000256" key="5">
    <source>
        <dbReference type="ARBA" id="ARBA00022840"/>
    </source>
</evidence>
<keyword evidence="4" id="KW-0418">Kinase</keyword>
<keyword evidence="7" id="KW-1133">Transmembrane helix</keyword>
<protein>
    <recommendedName>
        <fullName evidence="1">non-specific serine/threonine protein kinase</fullName>
        <ecNumber evidence="1">2.7.11.1</ecNumber>
    </recommendedName>
</protein>
<accession>A0A4P6JRG4</accession>
<evidence type="ECO:0000259" key="8">
    <source>
        <dbReference type="PROSITE" id="PS50011"/>
    </source>
</evidence>
<evidence type="ECO:0000256" key="1">
    <source>
        <dbReference type="ARBA" id="ARBA00012513"/>
    </source>
</evidence>
<dbReference type="PANTHER" id="PTHR43289">
    <property type="entry name" value="MITOGEN-ACTIVATED PROTEIN KINASE KINASE KINASE 20-RELATED"/>
    <property type="match status" value="1"/>
</dbReference>
<dbReference type="CDD" id="cd14014">
    <property type="entry name" value="STKc_PknB_like"/>
    <property type="match status" value="1"/>
</dbReference>
<dbReference type="GO" id="GO:0004674">
    <property type="term" value="F:protein serine/threonine kinase activity"/>
    <property type="evidence" value="ECO:0007669"/>
    <property type="project" value="UniProtKB-EC"/>
</dbReference>
<gene>
    <name evidence="9" type="ORF">EPA93_19480</name>
</gene>
<evidence type="ECO:0000256" key="7">
    <source>
        <dbReference type="SAM" id="Phobius"/>
    </source>
</evidence>
<dbReference type="RefSeq" id="WP_129889110.1">
    <property type="nucleotide sequence ID" value="NZ_CP035758.1"/>
</dbReference>
<organism evidence="9 10">
    <name type="scientific">Ktedonosporobacter rubrisoli</name>
    <dbReference type="NCBI Taxonomy" id="2509675"/>
    <lineage>
        <taxon>Bacteria</taxon>
        <taxon>Bacillati</taxon>
        <taxon>Chloroflexota</taxon>
        <taxon>Ktedonobacteria</taxon>
        <taxon>Ktedonobacterales</taxon>
        <taxon>Ktedonosporobacteraceae</taxon>
        <taxon>Ktedonosporobacter</taxon>
    </lineage>
</organism>
<evidence type="ECO:0000313" key="9">
    <source>
        <dbReference type="EMBL" id="QBD78057.1"/>
    </source>
</evidence>
<dbReference type="AlphaFoldDB" id="A0A4P6JRG4"/>
<keyword evidence="2" id="KW-0808">Transferase</keyword>
<dbReference type="PANTHER" id="PTHR43289:SF6">
    <property type="entry name" value="SERINE_THREONINE-PROTEIN KINASE NEKL-3"/>
    <property type="match status" value="1"/>
</dbReference>
<feature type="transmembrane region" description="Helical" evidence="7">
    <location>
        <begin position="573"/>
        <end position="594"/>
    </location>
</feature>
<keyword evidence="3" id="KW-0547">Nucleotide-binding</keyword>
<evidence type="ECO:0000256" key="2">
    <source>
        <dbReference type="ARBA" id="ARBA00022679"/>
    </source>
</evidence>
<dbReference type="InterPro" id="IPR011009">
    <property type="entry name" value="Kinase-like_dom_sf"/>
</dbReference>
<evidence type="ECO:0000256" key="3">
    <source>
        <dbReference type="ARBA" id="ARBA00022741"/>
    </source>
</evidence>
<dbReference type="PROSITE" id="PS50011">
    <property type="entry name" value="PROTEIN_KINASE_DOM"/>
    <property type="match status" value="1"/>
</dbReference>
<evidence type="ECO:0000313" key="10">
    <source>
        <dbReference type="Proteomes" id="UP000290365"/>
    </source>
</evidence>
<evidence type="ECO:0000256" key="4">
    <source>
        <dbReference type="ARBA" id="ARBA00022777"/>
    </source>
</evidence>
<dbReference type="EC" id="2.7.11.1" evidence="1"/>
<dbReference type="Gene3D" id="1.10.510.10">
    <property type="entry name" value="Transferase(Phosphotransferase) domain 1"/>
    <property type="match status" value="1"/>
</dbReference>
<dbReference type="EMBL" id="CP035758">
    <property type="protein sequence ID" value="QBD78057.1"/>
    <property type="molecule type" value="Genomic_DNA"/>
</dbReference>
<evidence type="ECO:0000256" key="6">
    <source>
        <dbReference type="SAM" id="MobiDB-lite"/>
    </source>
</evidence>
<name>A0A4P6JRG4_KTERU</name>
<sequence length="597" mass="63840">MTIHQLPTQNLVGQLVGNYYIEHLLSSGQSNAVYLARQADADTLAAIIMYFLPDTFSVQARSRFMRRFAQIASALKMLRHPNLTPIYDYGIHTETPYIITPYVTTGSLADQIKKNGPCNAVLALQILKQVAAGLDHAHNQGIVHRALKPAHILLNGAQPVQVAGLGQADIMALEGIEGSDHPYAHLLTITGAFLGAPESTAPECVQGYPADARSDIYGLGVLLFELLSGQPPFQGNDPFTVALQHVHKPIPSLYELRPDLPEAIDQLINRTLARDPAQRFQRASDLVTSLAHILGSSTERLPGFNDTALPRAAHAEIIQEESLASPSTGKWQIIPPIVTGGRLPAISPSVAHSSPTSPTTGRGLDEVSLFDIRFRGHDNLQYTVRTSVTNSSPLSIPGLTGQRRAEPVQKASPAQKFQIEEKSTDPIPAVPLAAAEEEKDDDADKSFLLRIVQPGLTGLMDGSVSTLAPIFATAIATHKPFTTFLVGMASALGAGISMAFAEALSDDGELTGRGSPFIRGGITGLMTFLSGAGHTLPFLITDINLALILAYIVVGIELIAIAAIRHRFFNTSWWLSIVQVVGGGILVFATAILLGSA</sequence>
<feature type="region of interest" description="Disordered" evidence="6">
    <location>
        <begin position="391"/>
        <end position="429"/>
    </location>
</feature>
<feature type="domain" description="Protein kinase" evidence="8">
    <location>
        <begin position="19"/>
        <end position="295"/>
    </location>
</feature>
<keyword evidence="10" id="KW-1185">Reference proteome</keyword>
<dbReference type="Pfam" id="PF00069">
    <property type="entry name" value="Pkinase"/>
    <property type="match status" value="1"/>
</dbReference>
<proteinExistence type="predicted"/>
<keyword evidence="5" id="KW-0067">ATP-binding</keyword>
<dbReference type="InterPro" id="IPR000719">
    <property type="entry name" value="Prot_kinase_dom"/>
</dbReference>
<feature type="transmembrane region" description="Helical" evidence="7">
    <location>
        <begin position="484"/>
        <end position="505"/>
    </location>
</feature>
<feature type="transmembrane region" description="Helical" evidence="7">
    <location>
        <begin position="545"/>
        <end position="564"/>
    </location>
</feature>
<feature type="transmembrane region" description="Helical" evidence="7">
    <location>
        <begin position="517"/>
        <end position="539"/>
    </location>
</feature>
<keyword evidence="7" id="KW-0472">Membrane</keyword>
<reference evidence="9 10" key="1">
    <citation type="submission" date="2019-01" db="EMBL/GenBank/DDBJ databases">
        <title>Ktedonosporobacter rubrisoli SCAWS-G2.</title>
        <authorList>
            <person name="Huang Y."/>
            <person name="Yan B."/>
        </authorList>
    </citation>
    <scope>NUCLEOTIDE SEQUENCE [LARGE SCALE GENOMIC DNA]</scope>
    <source>
        <strain evidence="9 10">SCAWS-G2</strain>
    </source>
</reference>
<dbReference type="KEGG" id="kbs:EPA93_19480"/>
<dbReference type="SUPFAM" id="SSF56112">
    <property type="entry name" value="Protein kinase-like (PK-like)"/>
    <property type="match status" value="1"/>
</dbReference>
<dbReference type="Gene3D" id="3.30.200.20">
    <property type="entry name" value="Phosphorylase Kinase, domain 1"/>
    <property type="match status" value="1"/>
</dbReference>